<evidence type="ECO:0000256" key="10">
    <source>
        <dbReference type="ARBA" id="ARBA00023186"/>
    </source>
</evidence>
<evidence type="ECO:0000256" key="5">
    <source>
        <dbReference type="ARBA" id="ARBA00022729"/>
    </source>
</evidence>
<protein>
    <recommendedName>
        <fullName evidence="12">Membrane protein insertase YidC</fullName>
    </recommendedName>
    <alternativeName>
        <fullName evidence="12">Foldase YidC</fullName>
    </alternativeName>
    <alternativeName>
        <fullName evidence="12">Membrane integrase YidC</fullName>
    </alternativeName>
    <alternativeName>
        <fullName evidence="12">Membrane protein YidC</fullName>
    </alternativeName>
</protein>
<dbReference type="PRINTS" id="PR00701">
    <property type="entry name" value="60KDINNERMP"/>
</dbReference>
<feature type="transmembrane region" description="Helical" evidence="12">
    <location>
        <begin position="129"/>
        <end position="148"/>
    </location>
</feature>
<evidence type="ECO:0000256" key="12">
    <source>
        <dbReference type="HAMAP-Rule" id="MF_01811"/>
    </source>
</evidence>
<comment type="subcellular location">
    <subcellularLocation>
        <location evidence="1 12">Cell membrane</location>
        <topology evidence="1 12">Multi-pass membrane protein</topology>
    </subcellularLocation>
</comment>
<dbReference type="CDD" id="cd20070">
    <property type="entry name" value="5TM_YidC_Alb3"/>
    <property type="match status" value="1"/>
</dbReference>
<feature type="transmembrane region" description="Helical" evidence="12">
    <location>
        <begin position="168"/>
        <end position="185"/>
    </location>
</feature>
<dbReference type="PANTHER" id="PTHR12428:SF65">
    <property type="entry name" value="CYTOCHROME C OXIDASE ASSEMBLY PROTEIN COX18, MITOCHONDRIAL"/>
    <property type="match status" value="1"/>
</dbReference>
<dbReference type="InterPro" id="IPR028055">
    <property type="entry name" value="YidC/Oxa/ALB_C"/>
</dbReference>
<reference evidence="14 15" key="1">
    <citation type="submission" date="2020-07" db="EMBL/GenBank/DDBJ databases">
        <title>Fungal Genomes of the International Space Station.</title>
        <authorList>
            <person name="Seuylemezian A."/>
            <person name="Singh N.K."/>
            <person name="Wood J."/>
            <person name="Venkateswaran K."/>
        </authorList>
    </citation>
    <scope>NUCLEOTIDE SEQUENCE [LARGE SCALE GENOMIC DNA]</scope>
    <source>
        <strain evidence="14 15">PL-B2</strain>
    </source>
</reference>
<dbReference type="EMBL" id="JACWFH010000008">
    <property type="protein sequence ID" value="MBY0096769.1"/>
    <property type="molecule type" value="Genomic_DNA"/>
</dbReference>
<name>A0ABS7K3C7_9BACI</name>
<keyword evidence="3 12" id="KW-1003">Cell membrane</keyword>
<evidence type="ECO:0000256" key="4">
    <source>
        <dbReference type="ARBA" id="ARBA00022692"/>
    </source>
</evidence>
<organism evidence="14 15">
    <name type="scientific">Mesobacillus maritimus</name>
    <dbReference type="NCBI Taxonomy" id="1643336"/>
    <lineage>
        <taxon>Bacteria</taxon>
        <taxon>Bacillati</taxon>
        <taxon>Bacillota</taxon>
        <taxon>Bacilli</taxon>
        <taxon>Bacillales</taxon>
        <taxon>Bacillaceae</taxon>
        <taxon>Mesobacillus</taxon>
    </lineage>
</organism>
<keyword evidence="10 12" id="KW-0143">Chaperone</keyword>
<dbReference type="HAMAP" id="MF_01811">
    <property type="entry name" value="YidC_type2"/>
    <property type="match status" value="1"/>
</dbReference>
<evidence type="ECO:0000256" key="11">
    <source>
        <dbReference type="ARBA" id="ARBA00023288"/>
    </source>
</evidence>
<evidence type="ECO:0000256" key="2">
    <source>
        <dbReference type="ARBA" id="ARBA00022448"/>
    </source>
</evidence>
<dbReference type="NCBIfam" id="TIGR03592">
    <property type="entry name" value="yidC_oxa1_cterm"/>
    <property type="match status" value="1"/>
</dbReference>
<gene>
    <name evidence="12 14" type="primary">yidC</name>
    <name evidence="14" type="ORF">H0185_08100</name>
</gene>
<feature type="transmembrane region" description="Helical" evidence="12">
    <location>
        <begin position="197"/>
        <end position="215"/>
    </location>
</feature>
<evidence type="ECO:0000259" key="13">
    <source>
        <dbReference type="Pfam" id="PF02096"/>
    </source>
</evidence>
<dbReference type="Pfam" id="PF02096">
    <property type="entry name" value="60KD_IMP"/>
    <property type="match status" value="1"/>
</dbReference>
<evidence type="ECO:0000256" key="7">
    <source>
        <dbReference type="ARBA" id="ARBA00022989"/>
    </source>
</evidence>
<keyword evidence="6 12" id="KW-0653">Protein transport</keyword>
<keyword evidence="4 12" id="KW-0812">Transmembrane</keyword>
<dbReference type="RefSeq" id="WP_221872890.1">
    <property type="nucleotide sequence ID" value="NZ_JACWFH010000008.1"/>
</dbReference>
<dbReference type="InterPro" id="IPR001708">
    <property type="entry name" value="YidC/ALB3/OXA1/COX18"/>
</dbReference>
<keyword evidence="9" id="KW-0564">Palmitate</keyword>
<comment type="caution">
    <text evidence="14">The sequence shown here is derived from an EMBL/GenBank/DDBJ whole genome shotgun (WGS) entry which is preliminary data.</text>
</comment>
<dbReference type="InterPro" id="IPR047196">
    <property type="entry name" value="YidC_ALB_C"/>
</dbReference>
<accession>A0ABS7K3C7</accession>
<sequence length="253" mass="29160">MKKILFTLTVISLVLTGCQSSLENPSFFHFTFVQPFERLIHLFAEFTGGSFGLSIIILTVLLRLLLMPFMLKQYKNQQLLKEKMELVKPELEVIQVKLKETKDPEEQRSLQQEMMVLYQKHGINPLNMGCLPLLIQMPILMGLYYAIIGSQEIATHSFLWFDLGHSDIWMTAIAGIVYFLQFKLSQPTMPSEQQKQMKYIGLLSPFMIMMVSFNAPAALPLYWAVGGLFLILQNMLSRKLYQPKPVEYNAQPE</sequence>
<keyword evidence="8 12" id="KW-0472">Membrane</keyword>
<dbReference type="PROSITE" id="PS51257">
    <property type="entry name" value="PROKAR_LIPOPROTEIN"/>
    <property type="match status" value="1"/>
</dbReference>
<evidence type="ECO:0000256" key="9">
    <source>
        <dbReference type="ARBA" id="ARBA00023139"/>
    </source>
</evidence>
<evidence type="ECO:0000256" key="1">
    <source>
        <dbReference type="ARBA" id="ARBA00004651"/>
    </source>
</evidence>
<comment type="similarity">
    <text evidence="12">Belongs to the OXA1/ALB3/YidC family. Type 2 subfamily.</text>
</comment>
<feature type="transmembrane region" description="Helical" evidence="12">
    <location>
        <begin position="44"/>
        <end position="66"/>
    </location>
</feature>
<dbReference type="InterPro" id="IPR023060">
    <property type="entry name" value="YidC/YidC1/YidC2_Firmicutes"/>
</dbReference>
<proteinExistence type="inferred from homology"/>
<evidence type="ECO:0000256" key="3">
    <source>
        <dbReference type="ARBA" id="ARBA00022475"/>
    </source>
</evidence>
<evidence type="ECO:0000256" key="8">
    <source>
        <dbReference type="ARBA" id="ARBA00023136"/>
    </source>
</evidence>
<evidence type="ECO:0000256" key="6">
    <source>
        <dbReference type="ARBA" id="ARBA00022927"/>
    </source>
</evidence>
<dbReference type="PANTHER" id="PTHR12428">
    <property type="entry name" value="OXA1"/>
    <property type="match status" value="1"/>
</dbReference>
<keyword evidence="2 12" id="KW-0813">Transport</keyword>
<feature type="domain" description="Membrane insertase YidC/Oxa/ALB C-terminal" evidence="13">
    <location>
        <begin position="51"/>
        <end position="237"/>
    </location>
</feature>
<dbReference type="Proteomes" id="UP000769780">
    <property type="component" value="Unassembled WGS sequence"/>
</dbReference>
<keyword evidence="5 12" id="KW-0732">Signal</keyword>
<keyword evidence="15" id="KW-1185">Reference proteome</keyword>
<keyword evidence="7 12" id="KW-1133">Transmembrane helix</keyword>
<keyword evidence="11 12" id="KW-0449">Lipoprotein</keyword>
<comment type="function">
    <text evidence="12">Required for the insertion and/or proper folding and/or complex formation of integral membrane proteins into the membrane. Involved in integration of membrane proteins that insert both dependently and independently of the Sec translocase complex, as well as at least some lipoproteins.</text>
</comment>
<evidence type="ECO:0000313" key="14">
    <source>
        <dbReference type="EMBL" id="MBY0096769.1"/>
    </source>
</evidence>
<evidence type="ECO:0000313" key="15">
    <source>
        <dbReference type="Proteomes" id="UP000769780"/>
    </source>
</evidence>